<accession>A0A444QGN1</accession>
<proteinExistence type="predicted"/>
<keyword evidence="1" id="KW-0812">Transmembrane</keyword>
<sequence>MSSNPILRSALLWGGVFALVLAVVAGGVGFAVDGQRGLVSGLLGTLIAAFFLGITAGSILFANRFSGSDMFVPIYFGVVMGGWVLKFVLFLVAAWLLREQPWVNPTILFLSLIVGVVGTLIIDCVVIARSRMPYASDVRLPEYRASDD</sequence>
<evidence type="ECO:0000313" key="2">
    <source>
        <dbReference type="EMBL" id="RWZ68660.1"/>
    </source>
</evidence>
<dbReference type="OrthoDB" id="5117309at2"/>
<protein>
    <submittedName>
        <fullName evidence="2">Uncharacterized protein</fullName>
    </submittedName>
</protein>
<evidence type="ECO:0000313" key="3">
    <source>
        <dbReference type="Proteomes" id="UP000288603"/>
    </source>
</evidence>
<keyword evidence="3" id="KW-1185">Reference proteome</keyword>
<keyword evidence="1" id="KW-0472">Membrane</keyword>
<gene>
    <name evidence="2" type="ORF">ELQ92_05530</name>
</gene>
<feature type="transmembrane region" description="Helical" evidence="1">
    <location>
        <begin position="38"/>
        <end position="62"/>
    </location>
</feature>
<reference evidence="2 3" key="1">
    <citation type="submission" date="2018-12" db="EMBL/GenBank/DDBJ databases">
        <authorList>
            <person name="Li F."/>
        </authorList>
    </citation>
    <scope>NUCLEOTIDE SEQUENCE [LARGE SCALE GENOMIC DNA]</scope>
    <source>
        <strain evidence="2 3">8H24J-4-2</strain>
    </source>
</reference>
<dbReference type="Proteomes" id="UP000288603">
    <property type="component" value="Unassembled WGS sequence"/>
</dbReference>
<feature type="transmembrane region" description="Helical" evidence="1">
    <location>
        <begin position="74"/>
        <end position="95"/>
    </location>
</feature>
<organism evidence="2 3">
    <name type="scientific">Labedella populi</name>
    <dbReference type="NCBI Taxonomy" id="2498850"/>
    <lineage>
        <taxon>Bacteria</taxon>
        <taxon>Bacillati</taxon>
        <taxon>Actinomycetota</taxon>
        <taxon>Actinomycetes</taxon>
        <taxon>Micrococcales</taxon>
        <taxon>Microbacteriaceae</taxon>
        <taxon>Labedella</taxon>
    </lineage>
</organism>
<name>A0A444QGN1_9MICO</name>
<dbReference type="RefSeq" id="WP_128497924.1">
    <property type="nucleotide sequence ID" value="NZ_RZNC01000001.1"/>
</dbReference>
<dbReference type="AlphaFoldDB" id="A0A444QGN1"/>
<comment type="caution">
    <text evidence="2">The sequence shown here is derived from an EMBL/GenBank/DDBJ whole genome shotgun (WGS) entry which is preliminary data.</text>
</comment>
<feature type="transmembrane region" description="Helical" evidence="1">
    <location>
        <begin position="107"/>
        <end position="128"/>
    </location>
</feature>
<evidence type="ECO:0000256" key="1">
    <source>
        <dbReference type="SAM" id="Phobius"/>
    </source>
</evidence>
<feature type="transmembrane region" description="Helical" evidence="1">
    <location>
        <begin position="12"/>
        <end position="32"/>
    </location>
</feature>
<dbReference type="EMBL" id="RZNC01000001">
    <property type="protein sequence ID" value="RWZ68660.1"/>
    <property type="molecule type" value="Genomic_DNA"/>
</dbReference>
<keyword evidence="1" id="KW-1133">Transmembrane helix</keyword>